<protein>
    <submittedName>
        <fullName evidence="1">Septum formation inhibitor Maf</fullName>
    </submittedName>
</protein>
<proteinExistence type="predicted"/>
<sequence>MFKNWFKLEISMVLLAALTSTLQSCKEVAKNNDSNIALNTEKPNNTKIKPKKQLSEEFKKYWYAGNAEITSYKIEQARYGQLREGNSVLIYVTEPFLNDKQVKADGANPDNIPVLKLNHTKNYLTGIYPYSIMSSSFYPVHDNQHAIKVSFSSQEWCGQVYAQLNNKDKFKVQSRSYFESEADQNLELEKTVLENELWNKIRINPSDLPIGELKIIPSMEYIRLSHKELKAYTATATSTTENGINIYSITYPELDRTLEIKYASEFPYAIEGWSETSKSGYGANAKTLTSKATKIKTMNTPYWTQNSNSDVYLRDSLGL</sequence>
<dbReference type="EMBL" id="CP058595">
    <property type="protein sequence ID" value="QLG46755.1"/>
    <property type="molecule type" value="Genomic_DNA"/>
</dbReference>
<keyword evidence="2" id="KW-1185">Reference proteome</keyword>
<accession>A0A7H9AU76</accession>
<dbReference type="RefSeq" id="WP_179243034.1">
    <property type="nucleotide sequence ID" value="NZ_CP058595.1"/>
</dbReference>
<evidence type="ECO:0000313" key="2">
    <source>
        <dbReference type="Proteomes" id="UP000509302"/>
    </source>
</evidence>
<dbReference type="PROSITE" id="PS51257">
    <property type="entry name" value="PROKAR_LIPOPROTEIN"/>
    <property type="match status" value="1"/>
</dbReference>
<gene>
    <name evidence="1" type="ORF">HYG79_15810</name>
</gene>
<dbReference type="AlphaFoldDB" id="A0A7H9AU76"/>
<organism evidence="1 2">
    <name type="scientific">Costertonia aggregata</name>
    <dbReference type="NCBI Taxonomy" id="343403"/>
    <lineage>
        <taxon>Bacteria</taxon>
        <taxon>Pseudomonadati</taxon>
        <taxon>Bacteroidota</taxon>
        <taxon>Flavobacteriia</taxon>
        <taxon>Flavobacteriales</taxon>
        <taxon>Flavobacteriaceae</taxon>
        <taxon>Costertonia</taxon>
    </lineage>
</organism>
<dbReference type="KEGG" id="cagg:HYG79_15810"/>
<evidence type="ECO:0000313" key="1">
    <source>
        <dbReference type="EMBL" id="QLG46755.1"/>
    </source>
</evidence>
<reference evidence="1 2" key="1">
    <citation type="journal article" date="2006" name="Int. J. Syst. Evol. Microbiol.">
        <title>Costertonia aggregata gen. nov., sp. nov., a mesophilic marine bacterium of the family Flavobacteriaceae, isolated from a mature biofilm.</title>
        <authorList>
            <person name="Kwon K.K."/>
            <person name="Lee Y.K."/>
            <person name="Lee H.K."/>
        </authorList>
    </citation>
    <scope>NUCLEOTIDE SEQUENCE [LARGE SCALE GENOMIC DNA]</scope>
    <source>
        <strain evidence="1 2">KCCM 42265</strain>
    </source>
</reference>
<dbReference type="Proteomes" id="UP000509302">
    <property type="component" value="Chromosome"/>
</dbReference>
<name>A0A7H9AU76_9FLAO</name>